<dbReference type="SUPFAM" id="SSF161098">
    <property type="entry name" value="MetI-like"/>
    <property type="match status" value="1"/>
</dbReference>
<dbReference type="Pfam" id="PF00528">
    <property type="entry name" value="BPD_transp_1"/>
    <property type="match status" value="1"/>
</dbReference>
<gene>
    <name evidence="13" type="ORF">EMQ25_02230</name>
</gene>
<keyword evidence="4 11" id="KW-0813">Transport</keyword>
<dbReference type="PANTHER" id="PTHR32243">
    <property type="entry name" value="MALTOSE TRANSPORT SYSTEM PERMEASE-RELATED"/>
    <property type="match status" value="1"/>
</dbReference>
<reference evidence="13 14" key="1">
    <citation type="journal article" date="2016" name="Int. J. Syst. Evol. Microbiol.">
        <title>Arsenicitalea aurantiaca gen. nov., sp. nov., a new member of the family Hyphomicrobiaceae, isolated from high-arsenic sediment.</title>
        <authorList>
            <person name="Mu Y."/>
            <person name="Zhou L."/>
            <person name="Zeng X.C."/>
            <person name="Liu L."/>
            <person name="Pan Y."/>
            <person name="Chen X."/>
            <person name="Wang J."/>
            <person name="Li S."/>
            <person name="Li W.J."/>
            <person name="Wang Y."/>
        </authorList>
    </citation>
    <scope>NUCLEOTIDE SEQUENCE [LARGE SCALE GENOMIC DNA]</scope>
    <source>
        <strain evidence="13 14">42-50</strain>
    </source>
</reference>
<comment type="similarity">
    <text evidence="3">Belongs to the binding-protein-dependent transport system permease family. MalFG subfamily.</text>
</comment>
<comment type="function">
    <text evidence="1">Part of the ABC transporter complex MalEFGK involved in maltose/maltodextrin import. Probably responsible for the translocation of the substrate across the membrane.</text>
</comment>
<evidence type="ECO:0000256" key="10">
    <source>
        <dbReference type="ARBA" id="ARBA00041109"/>
    </source>
</evidence>
<evidence type="ECO:0000256" key="4">
    <source>
        <dbReference type="ARBA" id="ARBA00022448"/>
    </source>
</evidence>
<keyword evidence="7 11" id="KW-0812">Transmembrane</keyword>
<feature type="transmembrane region" description="Helical" evidence="11">
    <location>
        <begin position="139"/>
        <end position="162"/>
    </location>
</feature>
<evidence type="ECO:0000256" key="9">
    <source>
        <dbReference type="ARBA" id="ARBA00023136"/>
    </source>
</evidence>
<dbReference type="EMBL" id="RZNJ01000001">
    <property type="protein sequence ID" value="RUT34798.1"/>
    <property type="molecule type" value="Genomic_DNA"/>
</dbReference>
<dbReference type="PROSITE" id="PS50928">
    <property type="entry name" value="ABC_TM1"/>
    <property type="match status" value="1"/>
</dbReference>
<keyword evidence="9 11" id="KW-0472">Membrane</keyword>
<feature type="transmembrane region" description="Helical" evidence="11">
    <location>
        <begin position="12"/>
        <end position="30"/>
    </location>
</feature>
<dbReference type="InterPro" id="IPR000515">
    <property type="entry name" value="MetI-like"/>
</dbReference>
<protein>
    <recommendedName>
        <fullName evidence="10">Maltose/maltodextrin transport system permease protein MalG</fullName>
    </recommendedName>
</protein>
<dbReference type="RefSeq" id="WP_127186917.1">
    <property type="nucleotide sequence ID" value="NZ_RZNJ01000001.1"/>
</dbReference>
<name>A0A433XLD1_9HYPH</name>
<comment type="subcellular location">
    <subcellularLocation>
        <location evidence="2 11">Cell membrane</location>
        <topology evidence="2 11">Multi-pass membrane protein</topology>
    </subcellularLocation>
</comment>
<dbReference type="CDD" id="cd06261">
    <property type="entry name" value="TM_PBP2"/>
    <property type="match status" value="1"/>
</dbReference>
<keyword evidence="5" id="KW-1003">Cell membrane</keyword>
<evidence type="ECO:0000259" key="12">
    <source>
        <dbReference type="PROSITE" id="PS50928"/>
    </source>
</evidence>
<accession>A0A433XLD1</accession>
<proteinExistence type="inferred from homology"/>
<keyword evidence="6" id="KW-0762">Sugar transport</keyword>
<feature type="transmembrane region" description="Helical" evidence="11">
    <location>
        <begin position="183"/>
        <end position="208"/>
    </location>
</feature>
<evidence type="ECO:0000313" key="13">
    <source>
        <dbReference type="EMBL" id="RUT34798.1"/>
    </source>
</evidence>
<dbReference type="InterPro" id="IPR035906">
    <property type="entry name" value="MetI-like_sf"/>
</dbReference>
<dbReference type="Gene3D" id="1.10.3720.10">
    <property type="entry name" value="MetI-like"/>
    <property type="match status" value="1"/>
</dbReference>
<evidence type="ECO:0000256" key="11">
    <source>
        <dbReference type="RuleBase" id="RU363032"/>
    </source>
</evidence>
<evidence type="ECO:0000256" key="6">
    <source>
        <dbReference type="ARBA" id="ARBA00022597"/>
    </source>
</evidence>
<evidence type="ECO:0000256" key="3">
    <source>
        <dbReference type="ARBA" id="ARBA00009047"/>
    </source>
</evidence>
<feature type="transmembrane region" description="Helical" evidence="11">
    <location>
        <begin position="108"/>
        <end position="127"/>
    </location>
</feature>
<organism evidence="13 14">
    <name type="scientific">Arsenicitalea aurantiaca</name>
    <dbReference type="NCBI Taxonomy" id="1783274"/>
    <lineage>
        <taxon>Bacteria</taxon>
        <taxon>Pseudomonadati</taxon>
        <taxon>Pseudomonadota</taxon>
        <taxon>Alphaproteobacteria</taxon>
        <taxon>Hyphomicrobiales</taxon>
        <taxon>Devosiaceae</taxon>
        <taxon>Arsenicitalea</taxon>
    </lineage>
</organism>
<dbReference type="AlphaFoldDB" id="A0A433XLD1"/>
<evidence type="ECO:0000313" key="14">
    <source>
        <dbReference type="Proteomes" id="UP000281547"/>
    </source>
</evidence>
<keyword evidence="8 11" id="KW-1133">Transmembrane helix</keyword>
<evidence type="ECO:0000256" key="2">
    <source>
        <dbReference type="ARBA" id="ARBA00004651"/>
    </source>
</evidence>
<dbReference type="GO" id="GO:0005886">
    <property type="term" value="C:plasma membrane"/>
    <property type="evidence" value="ECO:0007669"/>
    <property type="project" value="UniProtKB-SubCell"/>
</dbReference>
<evidence type="ECO:0000256" key="8">
    <source>
        <dbReference type="ARBA" id="ARBA00022989"/>
    </source>
</evidence>
<evidence type="ECO:0000256" key="7">
    <source>
        <dbReference type="ARBA" id="ARBA00022692"/>
    </source>
</evidence>
<comment type="caution">
    <text evidence="13">The sequence shown here is derived from an EMBL/GenBank/DDBJ whole genome shotgun (WGS) entry which is preliminary data.</text>
</comment>
<keyword evidence="14" id="KW-1185">Reference proteome</keyword>
<evidence type="ECO:0000256" key="5">
    <source>
        <dbReference type="ARBA" id="ARBA00022475"/>
    </source>
</evidence>
<dbReference type="GO" id="GO:0055085">
    <property type="term" value="P:transmembrane transport"/>
    <property type="evidence" value="ECO:0007669"/>
    <property type="project" value="InterPro"/>
</dbReference>
<evidence type="ECO:0000256" key="1">
    <source>
        <dbReference type="ARBA" id="ARBA00002264"/>
    </source>
</evidence>
<sequence>MNTRMLGAVGRHVALAMVILWSAFPIYLVVSSSFKASRDIFAIPPKLFAFSPTLDNYVRLFNEWPQFFQALGNSLIITACATALTVIVCSLAGYVYSRHRGMLLTGSAFFMIIIRLFPPIVITLPLFPWINAVRLNDTHIILIVLYASFYVSLGTWIMKAFFDQIPRELDEAATMDGASPLQALVRILLPLGAPGMVATAVFVTVFAWNEFLFAFIFSSTNARTAPMTLSEMMGSVTGVDWGVLFAAASLHLVPVAIFVVAMQRYLIAGLTAGSVKG</sequence>
<dbReference type="OrthoDB" id="9815445at2"/>
<feature type="domain" description="ABC transmembrane type-1" evidence="12">
    <location>
        <begin position="71"/>
        <end position="262"/>
    </location>
</feature>
<feature type="transmembrane region" description="Helical" evidence="11">
    <location>
        <begin position="241"/>
        <end position="261"/>
    </location>
</feature>
<dbReference type="PANTHER" id="PTHR32243:SF50">
    <property type="entry name" value="MALTOSE_MALTODEXTRIN TRANSPORT SYSTEM PERMEASE PROTEIN MALG"/>
    <property type="match status" value="1"/>
</dbReference>
<dbReference type="InterPro" id="IPR050901">
    <property type="entry name" value="BP-dep_ABC_trans_perm"/>
</dbReference>
<feature type="transmembrane region" description="Helical" evidence="11">
    <location>
        <begin position="75"/>
        <end position="96"/>
    </location>
</feature>
<dbReference type="Proteomes" id="UP000281547">
    <property type="component" value="Unassembled WGS sequence"/>
</dbReference>